<keyword evidence="6 7" id="KW-0472">Membrane</keyword>
<feature type="transmembrane region" description="Helical" evidence="7">
    <location>
        <begin position="295"/>
        <end position="314"/>
    </location>
</feature>
<feature type="transmembrane region" description="Helical" evidence="7">
    <location>
        <begin position="165"/>
        <end position="183"/>
    </location>
</feature>
<dbReference type="InterPro" id="IPR036259">
    <property type="entry name" value="MFS_trans_sf"/>
</dbReference>
<dbReference type="PANTHER" id="PTHR10332:SF88">
    <property type="entry name" value="EQUILIBRATIVE NUCLEOSIDE TRANSPORTER 1, ISOFORM A"/>
    <property type="match status" value="1"/>
</dbReference>
<feature type="transmembrane region" description="Helical" evidence="7">
    <location>
        <begin position="326"/>
        <end position="348"/>
    </location>
</feature>
<feature type="transmembrane region" description="Helical" evidence="7">
    <location>
        <begin position="94"/>
        <end position="112"/>
    </location>
</feature>
<dbReference type="VEuPathDB" id="AmoebaDB:DICPUDRAFT_99412"/>
<evidence type="ECO:0000313" key="8">
    <source>
        <dbReference type="EMBL" id="EGC30817.1"/>
    </source>
</evidence>
<sequence length="423" mass="47767">MGRLNKHEYSPLVESDITVMKPPPDRFGLAWFCFLVLGIGLLLPFNCFITSSAYYNSIYPNKSYTFLMSLAYNYFQWILLFVSSKIMPKFSFKSRMFVFFLILAAILFWMPFNDTVLHKNETTSMIISLLCTLLAGCSVSLLFGTVMGLVALFPGDYTGAVMSGNGVAGIIASVFSIITTASVSNTPEGFKKSSYIFFFLAAGVMILCLLCFVLLLQLPFTKYFLTAYEASKTKEGSINDVGEVKKPEVSIFKILRKVWREALVVFLVFFTTLSVFPGITGLIQTSESKKLGQTWFQIYFVLTFMIGDFIGRTLPKWLIIFKPNTLWIPTVLRLAFFPLFSLCVKPVVFDNFAWQFIFMFIFALSNGYCGTLAMIFGPTKAEDHEKEYAGIIMTFMLNFGIWVSTHFSFLVLYLVTGSTGISF</sequence>
<keyword evidence="4 7" id="KW-0812">Transmembrane</keyword>
<comment type="subcellular location">
    <subcellularLocation>
        <location evidence="1">Membrane</location>
        <topology evidence="1">Multi-pass membrane protein</topology>
    </subcellularLocation>
</comment>
<evidence type="ECO:0000256" key="3">
    <source>
        <dbReference type="ARBA" id="ARBA00022448"/>
    </source>
</evidence>
<accession>F0ZZ09</accession>
<dbReference type="FunCoup" id="F0ZZ09">
    <property type="interactions" value="60"/>
</dbReference>
<dbReference type="Pfam" id="PF01733">
    <property type="entry name" value="Nucleoside_tran"/>
    <property type="match status" value="1"/>
</dbReference>
<evidence type="ECO:0008006" key="10">
    <source>
        <dbReference type="Google" id="ProtNLM"/>
    </source>
</evidence>
<evidence type="ECO:0000256" key="1">
    <source>
        <dbReference type="ARBA" id="ARBA00004141"/>
    </source>
</evidence>
<evidence type="ECO:0000256" key="4">
    <source>
        <dbReference type="ARBA" id="ARBA00022692"/>
    </source>
</evidence>
<gene>
    <name evidence="8" type="ORF">DICPUDRAFT_99412</name>
</gene>
<dbReference type="eggNOG" id="KOG1479">
    <property type="taxonomic scope" value="Eukaryota"/>
</dbReference>
<feature type="transmembrane region" description="Helical" evidence="7">
    <location>
        <begin position="195"/>
        <end position="216"/>
    </location>
</feature>
<dbReference type="SUPFAM" id="SSF103473">
    <property type="entry name" value="MFS general substrate transporter"/>
    <property type="match status" value="1"/>
</dbReference>
<protein>
    <recommendedName>
        <fullName evidence="10">Equilibrative nucleoside transporter</fullName>
    </recommendedName>
</protein>
<dbReference type="GO" id="GO:0031288">
    <property type="term" value="P:sorocarp morphogenesis"/>
    <property type="evidence" value="ECO:0007669"/>
    <property type="project" value="EnsemblProtists"/>
</dbReference>
<dbReference type="GO" id="GO:0010468">
    <property type="term" value="P:regulation of gene expression"/>
    <property type="evidence" value="ECO:0007669"/>
    <property type="project" value="EnsemblProtists"/>
</dbReference>
<dbReference type="PANTHER" id="PTHR10332">
    <property type="entry name" value="EQUILIBRATIVE NUCLEOSIDE TRANSPORTER"/>
    <property type="match status" value="1"/>
</dbReference>
<reference evidence="9" key="1">
    <citation type="journal article" date="2011" name="Genome Biol.">
        <title>Comparative genomics of the social amoebae Dictyostelium discoideum and Dictyostelium purpureum.</title>
        <authorList>
            <consortium name="US DOE Joint Genome Institute (JGI-PGF)"/>
            <person name="Sucgang R."/>
            <person name="Kuo A."/>
            <person name="Tian X."/>
            <person name="Salerno W."/>
            <person name="Parikh A."/>
            <person name="Feasley C.L."/>
            <person name="Dalin E."/>
            <person name="Tu H."/>
            <person name="Huang E."/>
            <person name="Barry K."/>
            <person name="Lindquist E."/>
            <person name="Shapiro H."/>
            <person name="Bruce D."/>
            <person name="Schmutz J."/>
            <person name="Salamov A."/>
            <person name="Fey P."/>
            <person name="Gaudet P."/>
            <person name="Anjard C."/>
            <person name="Babu M.M."/>
            <person name="Basu S."/>
            <person name="Bushmanova Y."/>
            <person name="van der Wel H."/>
            <person name="Katoh-Kurasawa M."/>
            <person name="Dinh C."/>
            <person name="Coutinho P.M."/>
            <person name="Saito T."/>
            <person name="Elias M."/>
            <person name="Schaap P."/>
            <person name="Kay R.R."/>
            <person name="Henrissat B."/>
            <person name="Eichinger L."/>
            <person name="Rivero F."/>
            <person name="Putnam N.H."/>
            <person name="West C.M."/>
            <person name="Loomis W.F."/>
            <person name="Chisholm R.L."/>
            <person name="Shaulsky G."/>
            <person name="Strassmann J.E."/>
            <person name="Queller D.C."/>
            <person name="Kuspa A."/>
            <person name="Grigoriev I.V."/>
        </authorList>
    </citation>
    <scope>NUCLEOTIDE SEQUENCE [LARGE SCALE GENOMIC DNA]</scope>
    <source>
        <strain evidence="9">QSDP1</strain>
    </source>
</reference>
<dbReference type="GO" id="GO:0005886">
    <property type="term" value="C:plasma membrane"/>
    <property type="evidence" value="ECO:0000318"/>
    <property type="project" value="GO_Central"/>
</dbReference>
<evidence type="ECO:0000256" key="6">
    <source>
        <dbReference type="ARBA" id="ARBA00023136"/>
    </source>
</evidence>
<keyword evidence="3" id="KW-0813">Transport</keyword>
<feature type="transmembrane region" description="Helical" evidence="7">
    <location>
        <begin position="63"/>
        <end position="82"/>
    </location>
</feature>
<name>F0ZZ09_DICPU</name>
<evidence type="ECO:0000313" key="9">
    <source>
        <dbReference type="Proteomes" id="UP000001064"/>
    </source>
</evidence>
<keyword evidence="5 7" id="KW-1133">Transmembrane helix</keyword>
<dbReference type="KEGG" id="dpp:DICPUDRAFT_99412"/>
<keyword evidence="9" id="KW-1185">Reference proteome</keyword>
<evidence type="ECO:0000256" key="7">
    <source>
        <dbReference type="SAM" id="Phobius"/>
    </source>
</evidence>
<dbReference type="OrthoDB" id="1856718at2759"/>
<dbReference type="InParanoid" id="F0ZZ09"/>
<dbReference type="GO" id="GO:0019954">
    <property type="term" value="P:asexual reproduction"/>
    <property type="evidence" value="ECO:0007669"/>
    <property type="project" value="EnsemblProtists"/>
</dbReference>
<evidence type="ECO:0000256" key="2">
    <source>
        <dbReference type="ARBA" id="ARBA00007965"/>
    </source>
</evidence>
<dbReference type="AlphaFoldDB" id="F0ZZ09"/>
<dbReference type="Gene3D" id="1.20.1250.20">
    <property type="entry name" value="MFS general substrate transporter like domains"/>
    <property type="match status" value="1"/>
</dbReference>
<feature type="transmembrane region" description="Helical" evidence="7">
    <location>
        <begin position="124"/>
        <end position="153"/>
    </location>
</feature>
<evidence type="ECO:0000256" key="5">
    <source>
        <dbReference type="ARBA" id="ARBA00022989"/>
    </source>
</evidence>
<feature type="transmembrane region" description="Helical" evidence="7">
    <location>
        <begin position="262"/>
        <end position="283"/>
    </location>
</feature>
<dbReference type="OMA" id="MGIWTTY"/>
<dbReference type="GO" id="GO:0005337">
    <property type="term" value="F:nucleoside transmembrane transporter activity"/>
    <property type="evidence" value="ECO:0000318"/>
    <property type="project" value="GO_Central"/>
</dbReference>
<comment type="similarity">
    <text evidence="2">Belongs to the SLC29A/ENT transporter (TC 2.A.57) family.</text>
</comment>
<organism evidence="8 9">
    <name type="scientific">Dictyostelium purpureum</name>
    <name type="common">Slime mold</name>
    <dbReference type="NCBI Taxonomy" id="5786"/>
    <lineage>
        <taxon>Eukaryota</taxon>
        <taxon>Amoebozoa</taxon>
        <taxon>Evosea</taxon>
        <taxon>Eumycetozoa</taxon>
        <taxon>Dictyostelia</taxon>
        <taxon>Dictyosteliales</taxon>
        <taxon>Dictyosteliaceae</taxon>
        <taxon>Dictyostelium</taxon>
    </lineage>
</organism>
<dbReference type="InterPro" id="IPR002259">
    <property type="entry name" value="Eqnu_transpt"/>
</dbReference>
<dbReference type="RefSeq" id="XP_003292660.1">
    <property type="nucleotide sequence ID" value="XM_003292612.1"/>
</dbReference>
<dbReference type="GO" id="GO:0032238">
    <property type="term" value="P:adenosine transport"/>
    <property type="evidence" value="ECO:0007669"/>
    <property type="project" value="EnsemblProtists"/>
</dbReference>
<dbReference type="Proteomes" id="UP000001064">
    <property type="component" value="Unassembled WGS sequence"/>
</dbReference>
<proteinExistence type="inferred from homology"/>
<dbReference type="PRINTS" id="PR01130">
    <property type="entry name" value="DERENTRNSPRT"/>
</dbReference>
<dbReference type="PIRSF" id="PIRSF016379">
    <property type="entry name" value="ENT"/>
    <property type="match status" value="1"/>
</dbReference>
<dbReference type="GeneID" id="10508612"/>
<feature type="transmembrane region" description="Helical" evidence="7">
    <location>
        <begin position="388"/>
        <end position="415"/>
    </location>
</feature>
<feature type="transmembrane region" description="Helical" evidence="7">
    <location>
        <begin position="29"/>
        <end position="51"/>
    </location>
</feature>
<feature type="transmembrane region" description="Helical" evidence="7">
    <location>
        <begin position="354"/>
        <end position="376"/>
    </location>
</feature>
<dbReference type="EMBL" id="GL871298">
    <property type="protein sequence ID" value="EGC30817.1"/>
    <property type="molecule type" value="Genomic_DNA"/>
</dbReference>